<dbReference type="EMBL" id="LS483470">
    <property type="protein sequence ID" value="SQI34200.1"/>
    <property type="molecule type" value="Genomic_DNA"/>
</dbReference>
<evidence type="ECO:0000256" key="2">
    <source>
        <dbReference type="ARBA" id="ARBA00008711"/>
    </source>
</evidence>
<dbReference type="HAMAP" id="MF_00772">
    <property type="entry name" value="OGT"/>
    <property type="match status" value="1"/>
</dbReference>
<keyword evidence="4 9" id="KW-0489">Methyltransferase</keyword>
<dbReference type="PANTHER" id="PTHR10815:SF13">
    <property type="entry name" value="METHYLATED-DNA--PROTEIN-CYSTEINE METHYLTRANSFERASE"/>
    <property type="match status" value="1"/>
</dbReference>
<keyword evidence="5 9" id="KW-0808">Transferase</keyword>
<dbReference type="SUPFAM" id="SSF46767">
    <property type="entry name" value="Methylated DNA-protein cysteine methyltransferase, C-terminal domain"/>
    <property type="match status" value="1"/>
</dbReference>
<dbReference type="InterPro" id="IPR014048">
    <property type="entry name" value="MethylDNA_cys_MeTrfase_DNA-bd"/>
</dbReference>
<keyword evidence="6 9" id="KW-0227">DNA damage</keyword>
<dbReference type="RefSeq" id="WP_111738794.1">
    <property type="nucleotide sequence ID" value="NZ_LR698987.1"/>
</dbReference>
<name>A0A2X4UMI9_9GAMM</name>
<dbReference type="EC" id="2.1.1.63" evidence="9"/>
<evidence type="ECO:0000256" key="3">
    <source>
        <dbReference type="ARBA" id="ARBA00022490"/>
    </source>
</evidence>
<dbReference type="KEGG" id="lri:NCTC12151_00086"/>
<dbReference type="CDD" id="cd06445">
    <property type="entry name" value="ATase"/>
    <property type="match status" value="1"/>
</dbReference>
<dbReference type="InterPro" id="IPR036388">
    <property type="entry name" value="WH-like_DNA-bd_sf"/>
</dbReference>
<dbReference type="GO" id="GO:0003908">
    <property type="term" value="F:methylated-DNA-[protein]-cysteine S-methyltransferase activity"/>
    <property type="evidence" value="ECO:0007669"/>
    <property type="project" value="UniProtKB-UniRule"/>
</dbReference>
<evidence type="ECO:0000256" key="4">
    <source>
        <dbReference type="ARBA" id="ARBA00022603"/>
    </source>
</evidence>
<feature type="domain" description="Methylated-DNA-[protein]-cysteine S-methyltransferase DNA binding" evidence="10">
    <location>
        <begin position="73"/>
        <end position="152"/>
    </location>
</feature>
<dbReference type="Gene3D" id="1.10.10.10">
    <property type="entry name" value="Winged helix-like DNA-binding domain superfamily/Winged helix DNA-binding domain"/>
    <property type="match status" value="1"/>
</dbReference>
<dbReference type="PROSITE" id="PS00374">
    <property type="entry name" value="MGMT"/>
    <property type="match status" value="1"/>
</dbReference>
<keyword evidence="7 9" id="KW-0234">DNA repair</keyword>
<organism evidence="12 13">
    <name type="scientific">Leminorella richardii</name>
    <dbReference type="NCBI Taxonomy" id="158841"/>
    <lineage>
        <taxon>Bacteria</taxon>
        <taxon>Pseudomonadati</taxon>
        <taxon>Pseudomonadota</taxon>
        <taxon>Gammaproteobacteria</taxon>
        <taxon>Enterobacterales</taxon>
        <taxon>Budviciaceae</taxon>
        <taxon>Leminorella</taxon>
    </lineage>
</organism>
<dbReference type="InterPro" id="IPR008332">
    <property type="entry name" value="MethylG_MeTrfase_N"/>
</dbReference>
<dbReference type="InterPro" id="IPR023546">
    <property type="entry name" value="MGMT"/>
</dbReference>
<feature type="domain" description="Methylguanine DNA methyltransferase ribonuclease-like" evidence="11">
    <location>
        <begin position="5"/>
        <end position="67"/>
    </location>
</feature>
<proteinExistence type="inferred from homology"/>
<sequence>MKYQFDTPYGPMAVESSDGAIIRLHFPDYIPDDFVSDSHPDALMQQTRDEVVAYLNKEIRAFSVPIDAQGTAFMQQAWQMLCDIPYGEVMSYGEVAKAMGCPGGARAVGMACRNNPIPLIIPCHRVLSQDGKLTGFFGGGLTLKQRLLDLERGDYRQGQGELF</sequence>
<comment type="catalytic activity">
    <reaction evidence="8 9">
        <text>a 6-O-methyl-2'-deoxyguanosine in DNA + L-cysteinyl-[protein] = S-methyl-L-cysteinyl-[protein] + a 2'-deoxyguanosine in DNA</text>
        <dbReference type="Rhea" id="RHEA:24000"/>
        <dbReference type="Rhea" id="RHEA-COMP:10131"/>
        <dbReference type="Rhea" id="RHEA-COMP:10132"/>
        <dbReference type="Rhea" id="RHEA-COMP:11367"/>
        <dbReference type="Rhea" id="RHEA-COMP:11368"/>
        <dbReference type="ChEBI" id="CHEBI:29950"/>
        <dbReference type="ChEBI" id="CHEBI:82612"/>
        <dbReference type="ChEBI" id="CHEBI:85445"/>
        <dbReference type="ChEBI" id="CHEBI:85448"/>
        <dbReference type="EC" id="2.1.1.63"/>
    </reaction>
</comment>
<evidence type="ECO:0000256" key="6">
    <source>
        <dbReference type="ARBA" id="ARBA00022763"/>
    </source>
</evidence>
<evidence type="ECO:0000259" key="10">
    <source>
        <dbReference type="Pfam" id="PF01035"/>
    </source>
</evidence>
<evidence type="ECO:0000256" key="1">
    <source>
        <dbReference type="ARBA" id="ARBA00001286"/>
    </source>
</evidence>
<evidence type="ECO:0000313" key="13">
    <source>
        <dbReference type="Proteomes" id="UP000249005"/>
    </source>
</evidence>
<dbReference type="Pfam" id="PF01035">
    <property type="entry name" value="DNA_binding_1"/>
    <property type="match status" value="1"/>
</dbReference>
<accession>A0A2X4UMI9</accession>
<dbReference type="Proteomes" id="UP000249005">
    <property type="component" value="Chromosome 1"/>
</dbReference>
<comment type="similarity">
    <text evidence="2 9">Belongs to the MGMT family.</text>
</comment>
<evidence type="ECO:0000256" key="8">
    <source>
        <dbReference type="ARBA" id="ARBA00049348"/>
    </source>
</evidence>
<comment type="subcellular location">
    <subcellularLocation>
        <location evidence="9">Cytoplasm</location>
    </subcellularLocation>
</comment>
<dbReference type="SUPFAM" id="SSF53155">
    <property type="entry name" value="Methylated DNA-protein cysteine methyltransferase domain"/>
    <property type="match status" value="1"/>
</dbReference>
<feature type="active site" description="Nucleophile; methyl group acceptor" evidence="9">
    <location>
        <position position="123"/>
    </location>
</feature>
<dbReference type="GO" id="GO:0032259">
    <property type="term" value="P:methylation"/>
    <property type="evidence" value="ECO:0007669"/>
    <property type="project" value="UniProtKB-KW"/>
</dbReference>
<dbReference type="Pfam" id="PF02870">
    <property type="entry name" value="Methyltransf_1N"/>
    <property type="match status" value="1"/>
</dbReference>
<evidence type="ECO:0000256" key="5">
    <source>
        <dbReference type="ARBA" id="ARBA00022679"/>
    </source>
</evidence>
<dbReference type="InterPro" id="IPR001497">
    <property type="entry name" value="MethylDNA_cys_MeTrfase_AS"/>
</dbReference>
<gene>
    <name evidence="12" type="primary">ogt_1</name>
    <name evidence="12" type="ORF">NCTC12151_00086</name>
</gene>
<dbReference type="NCBIfam" id="TIGR00589">
    <property type="entry name" value="ogt"/>
    <property type="match status" value="1"/>
</dbReference>
<dbReference type="OrthoDB" id="9802228at2"/>
<dbReference type="Gene3D" id="3.30.160.70">
    <property type="entry name" value="Methylated DNA-protein cysteine methyltransferase domain"/>
    <property type="match status" value="1"/>
</dbReference>
<comment type="miscellaneous">
    <text evidence="9">This enzyme catalyzes only one turnover and therefore is not strictly catalytic. According to one definition, an enzyme is a biocatalyst that acts repeatedly and over many reaction cycles.</text>
</comment>
<keyword evidence="13" id="KW-1185">Reference proteome</keyword>
<comment type="catalytic activity">
    <reaction evidence="1 9">
        <text>a 4-O-methyl-thymidine in DNA + L-cysteinyl-[protein] = a thymidine in DNA + S-methyl-L-cysteinyl-[protein]</text>
        <dbReference type="Rhea" id="RHEA:53428"/>
        <dbReference type="Rhea" id="RHEA-COMP:10131"/>
        <dbReference type="Rhea" id="RHEA-COMP:10132"/>
        <dbReference type="Rhea" id="RHEA-COMP:13555"/>
        <dbReference type="Rhea" id="RHEA-COMP:13556"/>
        <dbReference type="ChEBI" id="CHEBI:29950"/>
        <dbReference type="ChEBI" id="CHEBI:82612"/>
        <dbReference type="ChEBI" id="CHEBI:137386"/>
        <dbReference type="ChEBI" id="CHEBI:137387"/>
        <dbReference type="EC" id="2.1.1.63"/>
    </reaction>
</comment>
<dbReference type="GO" id="GO:0005737">
    <property type="term" value="C:cytoplasm"/>
    <property type="evidence" value="ECO:0007669"/>
    <property type="project" value="UniProtKB-SubCell"/>
</dbReference>
<evidence type="ECO:0000259" key="11">
    <source>
        <dbReference type="Pfam" id="PF02870"/>
    </source>
</evidence>
<dbReference type="InterPro" id="IPR036217">
    <property type="entry name" value="MethylDNA_cys_MeTrfase_DNAb"/>
</dbReference>
<protein>
    <recommendedName>
        <fullName evidence="9">Methylated-DNA--protein-cysteine methyltransferase</fullName>
        <ecNumber evidence="9">2.1.1.63</ecNumber>
    </recommendedName>
    <alternativeName>
        <fullName evidence="9">6-O-methylguanine-DNA methyltransferase</fullName>
        <shortName evidence="9">MGMT</shortName>
    </alternativeName>
    <alternativeName>
        <fullName evidence="9">O-6-methylguanine-DNA-alkyltransferase</fullName>
    </alternativeName>
</protein>
<dbReference type="AlphaFoldDB" id="A0A2X4UMI9"/>
<dbReference type="FunFam" id="1.10.10.10:FF:000214">
    <property type="entry name" value="Methylated-DNA--protein-cysteine methyltransferase"/>
    <property type="match status" value="1"/>
</dbReference>
<evidence type="ECO:0000256" key="9">
    <source>
        <dbReference type="HAMAP-Rule" id="MF_00772"/>
    </source>
</evidence>
<comment type="function">
    <text evidence="9">Involved in the cellular defense against the biological effects of O6-methylguanine (O6-MeG) and O4-methylthymine (O4-MeT) in DNA. Repairs the methylated nucleobase in DNA by stoichiometrically transferring the methyl group to a cysteine residue in the enzyme. This is a suicide reaction: the enzyme is irreversibly inactivated.</text>
</comment>
<keyword evidence="3 9" id="KW-0963">Cytoplasm</keyword>
<evidence type="ECO:0000313" key="12">
    <source>
        <dbReference type="EMBL" id="SQI34200.1"/>
    </source>
</evidence>
<dbReference type="InterPro" id="IPR036631">
    <property type="entry name" value="MGMT_N_sf"/>
</dbReference>
<dbReference type="PANTHER" id="PTHR10815">
    <property type="entry name" value="METHYLATED-DNA--PROTEIN-CYSTEINE METHYLTRANSFERASE"/>
    <property type="match status" value="1"/>
</dbReference>
<dbReference type="GO" id="GO:0006307">
    <property type="term" value="P:DNA alkylation repair"/>
    <property type="evidence" value="ECO:0007669"/>
    <property type="project" value="UniProtKB-UniRule"/>
</dbReference>
<reference evidence="12 13" key="1">
    <citation type="submission" date="2018-06" db="EMBL/GenBank/DDBJ databases">
        <authorList>
            <consortium name="Pathogen Informatics"/>
            <person name="Doyle S."/>
        </authorList>
    </citation>
    <scope>NUCLEOTIDE SEQUENCE [LARGE SCALE GENOMIC DNA]</scope>
    <source>
        <strain evidence="12 13">NCTC12151</strain>
    </source>
</reference>
<evidence type="ECO:0000256" key="7">
    <source>
        <dbReference type="ARBA" id="ARBA00023204"/>
    </source>
</evidence>